<keyword evidence="3" id="KW-1185">Reference proteome</keyword>
<protein>
    <recommendedName>
        <fullName evidence="4">Integral membrane protein</fullName>
    </recommendedName>
</protein>
<name>A0ABT0UMQ8_9ACTN</name>
<reference evidence="2" key="1">
    <citation type="submission" date="2022-06" db="EMBL/GenBank/DDBJ databases">
        <title>Genome public.</title>
        <authorList>
            <person name="Sun Q."/>
        </authorList>
    </citation>
    <scope>NUCLEOTIDE SEQUENCE</scope>
    <source>
        <strain evidence="2">CWNU-1</strain>
    </source>
</reference>
<evidence type="ECO:0000313" key="3">
    <source>
        <dbReference type="Proteomes" id="UP001431429"/>
    </source>
</evidence>
<feature type="transmembrane region" description="Helical" evidence="1">
    <location>
        <begin position="64"/>
        <end position="84"/>
    </location>
</feature>
<keyword evidence="1" id="KW-0812">Transmembrane</keyword>
<dbReference type="EMBL" id="JAMQAW010000011">
    <property type="protein sequence ID" value="MCM2389611.1"/>
    <property type="molecule type" value="Genomic_DNA"/>
</dbReference>
<organism evidence="2 3">
    <name type="scientific">Streptomyces albipurpureus</name>
    <dbReference type="NCBI Taxonomy" id="2897419"/>
    <lineage>
        <taxon>Bacteria</taxon>
        <taxon>Bacillati</taxon>
        <taxon>Actinomycetota</taxon>
        <taxon>Actinomycetes</taxon>
        <taxon>Kitasatosporales</taxon>
        <taxon>Streptomycetaceae</taxon>
        <taxon>Streptomyces</taxon>
    </lineage>
</organism>
<feature type="transmembrane region" description="Helical" evidence="1">
    <location>
        <begin position="23"/>
        <end position="43"/>
    </location>
</feature>
<proteinExistence type="predicted"/>
<dbReference type="Proteomes" id="UP001431429">
    <property type="component" value="Unassembled WGS sequence"/>
</dbReference>
<evidence type="ECO:0000313" key="2">
    <source>
        <dbReference type="EMBL" id="MCM2389611.1"/>
    </source>
</evidence>
<accession>A0ABT0UMQ8</accession>
<keyword evidence="1" id="KW-0472">Membrane</keyword>
<evidence type="ECO:0000256" key="1">
    <source>
        <dbReference type="SAM" id="Phobius"/>
    </source>
</evidence>
<comment type="caution">
    <text evidence="2">The sequence shown here is derived from an EMBL/GenBank/DDBJ whole genome shotgun (WGS) entry which is preliminary data.</text>
</comment>
<keyword evidence="1" id="KW-1133">Transmembrane helix</keyword>
<feature type="transmembrane region" description="Helical" evidence="1">
    <location>
        <begin position="104"/>
        <end position="134"/>
    </location>
</feature>
<evidence type="ECO:0008006" key="4">
    <source>
        <dbReference type="Google" id="ProtNLM"/>
    </source>
</evidence>
<sequence length="150" mass="16320">MQGAPQPTGGADLPHAVRFLRGLMLAIGGIQGIIGLAMVTNSVDIATAIWGERPDRLFEKSHENSGLVVFFGVLMLVMAAWAIATSLRFGDRHPGLLASTRAYGWALLAVVLFLGLFISALGLVFLIPAILLVVRSRKPEFQSWFDRRPH</sequence>
<gene>
    <name evidence="2" type="ORF">NBG84_15140</name>
</gene>